<accession>A0A1F5HST9</accession>
<reference evidence="2 3" key="1">
    <citation type="journal article" date="2016" name="Nat. Commun.">
        <title>Thousands of microbial genomes shed light on interconnected biogeochemical processes in an aquifer system.</title>
        <authorList>
            <person name="Anantharaman K."/>
            <person name="Brown C.T."/>
            <person name="Hug L.A."/>
            <person name="Sharon I."/>
            <person name="Castelle C.J."/>
            <person name="Probst A.J."/>
            <person name="Thomas B.C."/>
            <person name="Singh A."/>
            <person name="Wilkins M.J."/>
            <person name="Karaoz U."/>
            <person name="Brodie E.L."/>
            <person name="Williams K.H."/>
            <person name="Hubbard S.S."/>
            <person name="Banfield J.F."/>
        </authorList>
    </citation>
    <scope>NUCLEOTIDE SEQUENCE [LARGE SCALE GENOMIC DNA]</scope>
</reference>
<dbReference type="STRING" id="1797731.A2W70_01810"/>
<protein>
    <submittedName>
        <fullName evidence="2">Uncharacterized protein</fullName>
    </submittedName>
</protein>
<dbReference type="EMBL" id="MFBU01000009">
    <property type="protein sequence ID" value="OGE07153.1"/>
    <property type="molecule type" value="Genomic_DNA"/>
</dbReference>
<name>A0A1F5HST9_9BACT</name>
<organism evidence="2 3">
    <name type="scientific">Candidatus Curtissbacteria bacterium RIFCSPLOWO2_02_41_11</name>
    <dbReference type="NCBI Taxonomy" id="1797731"/>
    <lineage>
        <taxon>Bacteria</taxon>
        <taxon>Candidatus Curtissiibacteriota</taxon>
    </lineage>
</organism>
<proteinExistence type="predicted"/>
<evidence type="ECO:0000256" key="1">
    <source>
        <dbReference type="SAM" id="MobiDB-lite"/>
    </source>
</evidence>
<sequence length="83" mass="8803">MTERFTADGRSSIPDSSPDSSEQDAHWSAKLRAARLPQDDHQSMIGLTPDGRVVIRLNLTGGKIVDVPIGSKSATAKSQDGLG</sequence>
<dbReference type="AlphaFoldDB" id="A0A1F5HST9"/>
<dbReference type="Proteomes" id="UP000177747">
    <property type="component" value="Unassembled WGS sequence"/>
</dbReference>
<evidence type="ECO:0000313" key="3">
    <source>
        <dbReference type="Proteomes" id="UP000177747"/>
    </source>
</evidence>
<feature type="compositionally biased region" description="Low complexity" evidence="1">
    <location>
        <begin position="11"/>
        <end position="20"/>
    </location>
</feature>
<gene>
    <name evidence="2" type="ORF">A2W70_01810</name>
</gene>
<feature type="region of interest" description="Disordered" evidence="1">
    <location>
        <begin position="1"/>
        <end position="27"/>
    </location>
</feature>
<comment type="caution">
    <text evidence="2">The sequence shown here is derived from an EMBL/GenBank/DDBJ whole genome shotgun (WGS) entry which is preliminary data.</text>
</comment>
<evidence type="ECO:0000313" key="2">
    <source>
        <dbReference type="EMBL" id="OGE07153.1"/>
    </source>
</evidence>